<dbReference type="Pfam" id="PF03176">
    <property type="entry name" value="MMPL"/>
    <property type="match status" value="2"/>
</dbReference>
<keyword evidence="3" id="KW-1003">Cell membrane</keyword>
<proteinExistence type="inferred from homology"/>
<dbReference type="InterPro" id="IPR000731">
    <property type="entry name" value="SSD"/>
</dbReference>
<feature type="transmembrane region" description="Helical" evidence="7">
    <location>
        <begin position="577"/>
        <end position="596"/>
    </location>
</feature>
<dbReference type="InterPro" id="IPR004869">
    <property type="entry name" value="MMPL_dom"/>
</dbReference>
<name>A0A1H7WFR4_9NOCA</name>
<dbReference type="PANTHER" id="PTHR33406">
    <property type="entry name" value="MEMBRANE PROTEIN MJ1562-RELATED"/>
    <property type="match status" value="1"/>
</dbReference>
<evidence type="ECO:0000259" key="8">
    <source>
        <dbReference type="PROSITE" id="PS50156"/>
    </source>
</evidence>
<comment type="similarity">
    <text evidence="2">Belongs to the resistance-nodulation-cell division (RND) (TC 2.A.6) family. MmpL subfamily.</text>
</comment>
<keyword evidence="10" id="KW-1185">Reference proteome</keyword>
<evidence type="ECO:0000313" key="10">
    <source>
        <dbReference type="Proteomes" id="UP000198677"/>
    </source>
</evidence>
<evidence type="ECO:0000256" key="3">
    <source>
        <dbReference type="ARBA" id="ARBA00022475"/>
    </source>
</evidence>
<dbReference type="Gene3D" id="1.20.1640.10">
    <property type="entry name" value="Multidrug efflux transporter AcrB transmembrane domain"/>
    <property type="match status" value="2"/>
</dbReference>
<feature type="transmembrane region" description="Helical" evidence="7">
    <location>
        <begin position="603"/>
        <end position="624"/>
    </location>
</feature>
<feature type="transmembrane region" description="Helical" evidence="7">
    <location>
        <begin position="255"/>
        <end position="275"/>
    </location>
</feature>
<dbReference type="InterPro" id="IPR050545">
    <property type="entry name" value="Mycobact_MmpL"/>
</dbReference>
<dbReference type="PANTHER" id="PTHR33406:SF11">
    <property type="entry name" value="MEMBRANE PROTEIN SCO6666-RELATED"/>
    <property type="match status" value="1"/>
</dbReference>
<evidence type="ECO:0000256" key="4">
    <source>
        <dbReference type="ARBA" id="ARBA00022692"/>
    </source>
</evidence>
<dbReference type="RefSeq" id="WP_072753359.1">
    <property type="nucleotide sequence ID" value="NZ_FOAW01000026.1"/>
</dbReference>
<keyword evidence="6 7" id="KW-0472">Membrane</keyword>
<feature type="transmembrane region" description="Helical" evidence="7">
    <location>
        <begin position="359"/>
        <end position="381"/>
    </location>
</feature>
<feature type="transmembrane region" description="Helical" evidence="7">
    <location>
        <begin position="717"/>
        <end position="742"/>
    </location>
</feature>
<accession>A0A1H7WFR4</accession>
<feature type="transmembrane region" description="Helical" evidence="7">
    <location>
        <begin position="323"/>
        <end position="347"/>
    </location>
</feature>
<feature type="transmembrane region" description="Helical" evidence="7">
    <location>
        <begin position="644"/>
        <end position="665"/>
    </location>
</feature>
<protein>
    <submittedName>
        <fullName evidence="9">Putative drug exporter of the RND superfamily</fullName>
    </submittedName>
</protein>
<gene>
    <name evidence="9" type="ORF">SAMN05444583_12650</name>
</gene>
<dbReference type="OrthoDB" id="7051771at2"/>
<evidence type="ECO:0000313" key="9">
    <source>
        <dbReference type="EMBL" id="SEM19909.1"/>
    </source>
</evidence>
<organism evidence="9 10">
    <name type="scientific">Rhodococcus maanshanensis</name>
    <dbReference type="NCBI Taxonomy" id="183556"/>
    <lineage>
        <taxon>Bacteria</taxon>
        <taxon>Bacillati</taxon>
        <taxon>Actinomycetota</taxon>
        <taxon>Actinomycetes</taxon>
        <taxon>Mycobacteriales</taxon>
        <taxon>Nocardiaceae</taxon>
        <taxon>Rhodococcus</taxon>
    </lineage>
</organism>
<keyword evidence="5 7" id="KW-1133">Transmembrane helix</keyword>
<evidence type="ECO:0000256" key="1">
    <source>
        <dbReference type="ARBA" id="ARBA00004651"/>
    </source>
</evidence>
<feature type="transmembrane region" description="Helical" evidence="7">
    <location>
        <begin position="414"/>
        <end position="435"/>
    </location>
</feature>
<comment type="subcellular location">
    <subcellularLocation>
        <location evidence="1">Cell membrane</location>
        <topology evidence="1">Multi-pass membrane protein</topology>
    </subcellularLocation>
</comment>
<feature type="transmembrane region" description="Helical" evidence="7">
    <location>
        <begin position="281"/>
        <end position="302"/>
    </location>
</feature>
<evidence type="ECO:0000256" key="5">
    <source>
        <dbReference type="ARBA" id="ARBA00022989"/>
    </source>
</evidence>
<dbReference type="SUPFAM" id="SSF82866">
    <property type="entry name" value="Multidrug efflux transporter AcrB transmembrane domain"/>
    <property type="match status" value="2"/>
</dbReference>
<dbReference type="AlphaFoldDB" id="A0A1H7WFR4"/>
<feature type="transmembrane region" description="Helical" evidence="7">
    <location>
        <begin position="686"/>
        <end position="705"/>
    </location>
</feature>
<reference evidence="10" key="1">
    <citation type="submission" date="2016-10" db="EMBL/GenBank/DDBJ databases">
        <authorList>
            <person name="Varghese N."/>
            <person name="Submissions S."/>
        </authorList>
    </citation>
    <scope>NUCLEOTIDE SEQUENCE [LARGE SCALE GENOMIC DNA]</scope>
    <source>
        <strain evidence="10">DSM 44675</strain>
    </source>
</reference>
<feature type="transmembrane region" description="Helical" evidence="7">
    <location>
        <begin position="231"/>
        <end position="250"/>
    </location>
</feature>
<evidence type="ECO:0000256" key="7">
    <source>
        <dbReference type="SAM" id="Phobius"/>
    </source>
</evidence>
<feature type="domain" description="SSD" evidence="8">
    <location>
        <begin position="267"/>
        <end position="380"/>
    </location>
</feature>
<keyword evidence="4 7" id="KW-0812">Transmembrane</keyword>
<evidence type="ECO:0000256" key="2">
    <source>
        <dbReference type="ARBA" id="ARBA00010157"/>
    </source>
</evidence>
<dbReference type="EMBL" id="FOAW01000026">
    <property type="protein sequence ID" value="SEM19909.1"/>
    <property type="molecule type" value="Genomic_DNA"/>
</dbReference>
<evidence type="ECO:0000256" key="6">
    <source>
        <dbReference type="ARBA" id="ARBA00023136"/>
    </source>
</evidence>
<dbReference type="GO" id="GO:0005886">
    <property type="term" value="C:plasma membrane"/>
    <property type="evidence" value="ECO:0007669"/>
    <property type="project" value="UniProtKB-SubCell"/>
</dbReference>
<sequence length="785" mass="81804">MATYLYRIGKFAYRRKGTVLSIWLTLLVLMGVGAATLSGPTNDSFSIPGTPAQQAQDLMAERFPEAAGNDPFNSLSARFVFAAPDGQTLTDPANEAAMDAVLDRVRDIEQVEPAAKADPATPPAAGERSAALVNPVVAHDGLIEMVTQQAQQSGKPLDRALADAQALSSLSADATVGYVDVPFTGEVTDVTDELTAEIDAAAQVGRDAGLGVQLSGSAAQVQEAPGGTTELIGMAVAAVVLMITFGSLVAAGLPLISAIIGVGIGSLGITIATGFTELGSMTPTLAIMIGLAVAIDYSLFIVSRFRHELTVTDNREEAAGRAVGTAGSAVVFAGLTVIIALVALRVVGIKFLTDMGMAAGFAVFIAVLIALTFLPAMLGLFGSKVFAGRIPFVKAKDPESGSMQPGASMRYARWIARVPLVPLIGGVLLLAVLAVPTTGLKLALPSQATADPATSARQAYDLIDDGFGPGRNGPLVVVVDARDATVPAMQAFGDVVTTISEQPDVANAQVVGVNQAGDTAQILVTPASGPTDPKTVDLMQSIRDGEAGMHEQIGVNYGVTGQTALETDISDRLQDALIPYLLVVVGLAFILLTLVFRSLLVPLTATLGFLLSVAATFGATVAIFQNGWGGLVGNPQPLVSFMPIFLIGVVFGLAMDYQVFLVTRMREEYVHGASAKDAMTIGFTHGSRVVTAAALIMMSVFAAFIAEPNSFIKSIGFALAAAVFFDAFVVRMVIIPAVMALLGDKAWWLPAWLDRILPNVDIEGEKLQRELPAHALEGEETVAAR</sequence>
<dbReference type="PROSITE" id="PS50156">
    <property type="entry name" value="SSD"/>
    <property type="match status" value="1"/>
</dbReference>
<dbReference type="Proteomes" id="UP000198677">
    <property type="component" value="Unassembled WGS sequence"/>
</dbReference>